<protein>
    <submittedName>
        <fullName evidence="4">Ribosomal protein S18 acetylase RimI-like enzyme</fullName>
    </submittedName>
</protein>
<evidence type="ECO:0000313" key="4">
    <source>
        <dbReference type="EMBL" id="TWE16830.1"/>
    </source>
</evidence>
<dbReference type="InterPro" id="IPR000182">
    <property type="entry name" value="GNAT_dom"/>
</dbReference>
<comment type="caution">
    <text evidence="4">The sequence shown here is derived from an EMBL/GenBank/DDBJ whole genome shotgun (WGS) entry which is preliminary data.</text>
</comment>
<dbReference type="InterPro" id="IPR016181">
    <property type="entry name" value="Acyl_CoA_acyltransferase"/>
</dbReference>
<organism evidence="4 5">
    <name type="scientific">Kitasatospora atroaurantiaca</name>
    <dbReference type="NCBI Taxonomy" id="285545"/>
    <lineage>
        <taxon>Bacteria</taxon>
        <taxon>Bacillati</taxon>
        <taxon>Actinomycetota</taxon>
        <taxon>Actinomycetes</taxon>
        <taxon>Kitasatosporales</taxon>
        <taxon>Streptomycetaceae</taxon>
        <taxon>Kitasatospora</taxon>
    </lineage>
</organism>
<keyword evidence="1" id="KW-0808">Transferase</keyword>
<name>A0A561EMK2_9ACTN</name>
<reference evidence="4 5" key="1">
    <citation type="submission" date="2019-06" db="EMBL/GenBank/DDBJ databases">
        <title>Sequencing the genomes of 1000 actinobacteria strains.</title>
        <authorList>
            <person name="Klenk H.-P."/>
        </authorList>
    </citation>
    <scope>NUCLEOTIDE SEQUENCE [LARGE SCALE GENOMIC DNA]</scope>
    <source>
        <strain evidence="4 5">DSM 41649</strain>
    </source>
</reference>
<accession>A0A561EMK2</accession>
<dbReference type="EMBL" id="VIVR01000001">
    <property type="protein sequence ID" value="TWE16830.1"/>
    <property type="molecule type" value="Genomic_DNA"/>
</dbReference>
<dbReference type="Gene3D" id="3.40.630.30">
    <property type="match status" value="2"/>
</dbReference>
<dbReference type="AlphaFoldDB" id="A0A561EMK2"/>
<dbReference type="PROSITE" id="PS51186">
    <property type="entry name" value="GNAT"/>
    <property type="match status" value="1"/>
</dbReference>
<keyword evidence="4" id="KW-0689">Ribosomal protein</keyword>
<dbReference type="CDD" id="cd04301">
    <property type="entry name" value="NAT_SF"/>
    <property type="match status" value="2"/>
</dbReference>
<keyword evidence="2" id="KW-0012">Acyltransferase</keyword>
<dbReference type="Proteomes" id="UP000318416">
    <property type="component" value="Unassembled WGS sequence"/>
</dbReference>
<dbReference type="Pfam" id="PF00583">
    <property type="entry name" value="Acetyltransf_1"/>
    <property type="match status" value="2"/>
</dbReference>
<evidence type="ECO:0000313" key="5">
    <source>
        <dbReference type="Proteomes" id="UP000318416"/>
    </source>
</evidence>
<dbReference type="RefSeq" id="WP_145789257.1">
    <property type="nucleotide sequence ID" value="NZ_BAAABR010000079.1"/>
</dbReference>
<dbReference type="GO" id="GO:0005840">
    <property type="term" value="C:ribosome"/>
    <property type="evidence" value="ECO:0007669"/>
    <property type="project" value="UniProtKB-KW"/>
</dbReference>
<dbReference type="InterPro" id="IPR050832">
    <property type="entry name" value="Bact_Acetyltransf"/>
</dbReference>
<keyword evidence="4" id="KW-0687">Ribonucleoprotein</keyword>
<proteinExistence type="predicted"/>
<evidence type="ECO:0000259" key="3">
    <source>
        <dbReference type="PROSITE" id="PS51186"/>
    </source>
</evidence>
<dbReference type="OrthoDB" id="3381976at2"/>
<evidence type="ECO:0000256" key="1">
    <source>
        <dbReference type="ARBA" id="ARBA00022679"/>
    </source>
</evidence>
<gene>
    <name evidence="4" type="ORF">FB465_1822</name>
</gene>
<dbReference type="GO" id="GO:0016747">
    <property type="term" value="F:acyltransferase activity, transferring groups other than amino-acyl groups"/>
    <property type="evidence" value="ECO:0007669"/>
    <property type="project" value="InterPro"/>
</dbReference>
<dbReference type="PANTHER" id="PTHR43877">
    <property type="entry name" value="AMINOALKYLPHOSPHONATE N-ACETYLTRANSFERASE-RELATED-RELATED"/>
    <property type="match status" value="1"/>
</dbReference>
<keyword evidence="5" id="KW-1185">Reference proteome</keyword>
<dbReference type="SUPFAM" id="SSF55729">
    <property type="entry name" value="Acyl-CoA N-acyltransferases (Nat)"/>
    <property type="match status" value="2"/>
</dbReference>
<sequence length="301" mass="32636">MTEFNTLADVTPWRSGFERRLREAYTAAGCVDAAAEQNVSRVLGDPGDWTVAEITTSGTRVGFVAVKVTEDQGTPAGRIGDLRVDPEYAGQGHEQAARTWAERWCAERGALRLNVQLTRPDELFADYPVRGQTRMRVIASAPKPLDGVTARPMTEAEYPAWLASEKDAYIADIVRAGALDPEQARQKSDADFARLIPEGMATPGHSFLVLEAAGETIGTGWLKHDFLPGVTFGYSLEIHREHRGKGYGRAAMTVGEQATLDGGDSALMFNVFGGNEVAMNLYTSAGYRVVEENRSIALPAG</sequence>
<evidence type="ECO:0000256" key="2">
    <source>
        <dbReference type="ARBA" id="ARBA00023315"/>
    </source>
</evidence>
<feature type="domain" description="N-acetyltransferase" evidence="3">
    <location>
        <begin position="148"/>
        <end position="301"/>
    </location>
</feature>